<organism evidence="2 3">
    <name type="scientific">Chromobacterium violaceum</name>
    <dbReference type="NCBI Taxonomy" id="536"/>
    <lineage>
        <taxon>Bacteria</taxon>
        <taxon>Pseudomonadati</taxon>
        <taxon>Pseudomonadota</taxon>
        <taxon>Betaproteobacteria</taxon>
        <taxon>Neisseriales</taxon>
        <taxon>Chromobacteriaceae</taxon>
        <taxon>Chromobacterium</taxon>
    </lineage>
</organism>
<name>A0A447T4I3_CHRVL</name>
<sequence length="219" mass="23379">MVWPARRNGPACKRCCLSWRPRGGRSGLRLRLVLPLGARSRRPLGAGSGRLGKNAGPGRGDDRRRGHRIPAPGSGNPAIAARRLRSGLQLADPALHRESGWPAGYLPSRAETRRPPGVFDRAPYFHGGPAAAMAAGCAGTAVLAGQRLPGRGPARHPLAGRRRDQAAPHHRHLAQPGDGRRLHAAPRRGLGPSAEQVAAMPELAEERERPMLLLVAAQR</sequence>
<dbReference type="EMBL" id="LR134182">
    <property type="protein sequence ID" value="VEB39832.1"/>
    <property type="molecule type" value="Genomic_DNA"/>
</dbReference>
<gene>
    <name evidence="2" type="ORF">NCTC9695_00217</name>
</gene>
<feature type="compositionally biased region" description="Gly residues" evidence="1">
    <location>
        <begin position="46"/>
        <end position="58"/>
    </location>
</feature>
<evidence type="ECO:0000256" key="1">
    <source>
        <dbReference type="SAM" id="MobiDB-lite"/>
    </source>
</evidence>
<protein>
    <submittedName>
        <fullName evidence="2">Uncharacterized protein</fullName>
    </submittedName>
</protein>
<evidence type="ECO:0000313" key="2">
    <source>
        <dbReference type="EMBL" id="VEB39832.1"/>
    </source>
</evidence>
<dbReference type="AlphaFoldDB" id="A0A447T4I3"/>
<dbReference type="Proteomes" id="UP000275777">
    <property type="component" value="Chromosome"/>
</dbReference>
<proteinExistence type="predicted"/>
<accession>A0A447T4I3</accession>
<reference evidence="2 3" key="1">
    <citation type="submission" date="2018-12" db="EMBL/GenBank/DDBJ databases">
        <authorList>
            <consortium name="Pathogen Informatics"/>
        </authorList>
    </citation>
    <scope>NUCLEOTIDE SEQUENCE [LARGE SCALE GENOMIC DNA]</scope>
    <source>
        <strain evidence="2 3">NCTC9695</strain>
    </source>
</reference>
<feature type="region of interest" description="Disordered" evidence="1">
    <location>
        <begin position="148"/>
        <end position="203"/>
    </location>
</feature>
<evidence type="ECO:0000313" key="3">
    <source>
        <dbReference type="Proteomes" id="UP000275777"/>
    </source>
</evidence>
<feature type="region of interest" description="Disordered" evidence="1">
    <location>
        <begin position="41"/>
        <end position="78"/>
    </location>
</feature>